<dbReference type="Gene3D" id="3.40.50.620">
    <property type="entry name" value="HUPs"/>
    <property type="match status" value="1"/>
</dbReference>
<reference evidence="2 3" key="1">
    <citation type="submission" date="2020-08" db="EMBL/GenBank/DDBJ databases">
        <title>Sequencing the genomes of 1000 actinobacteria strains.</title>
        <authorList>
            <person name="Klenk H.-P."/>
        </authorList>
    </citation>
    <scope>NUCLEOTIDE SEQUENCE [LARGE SCALE GENOMIC DNA]</scope>
    <source>
        <strain evidence="2 3">DSM 41654</strain>
    </source>
</reference>
<dbReference type="AlphaFoldDB" id="A0A7W7QXP9"/>
<organism evidence="2 3">
    <name type="scientific">Kitasatospora kifunensis</name>
    <name type="common">Streptomyces kifunensis</name>
    <dbReference type="NCBI Taxonomy" id="58351"/>
    <lineage>
        <taxon>Bacteria</taxon>
        <taxon>Bacillati</taxon>
        <taxon>Actinomycetota</taxon>
        <taxon>Actinomycetes</taxon>
        <taxon>Kitasatosporales</taxon>
        <taxon>Streptomycetaceae</taxon>
        <taxon>Kitasatospora</taxon>
    </lineage>
</organism>
<dbReference type="Pfam" id="PF00582">
    <property type="entry name" value="Usp"/>
    <property type="match status" value="1"/>
</dbReference>
<dbReference type="InterPro" id="IPR006016">
    <property type="entry name" value="UspA"/>
</dbReference>
<evidence type="ECO:0000313" key="2">
    <source>
        <dbReference type="EMBL" id="MBB4921697.1"/>
    </source>
</evidence>
<dbReference type="InterPro" id="IPR014729">
    <property type="entry name" value="Rossmann-like_a/b/a_fold"/>
</dbReference>
<comment type="caution">
    <text evidence="2">The sequence shown here is derived from an EMBL/GenBank/DDBJ whole genome shotgun (WGS) entry which is preliminary data.</text>
</comment>
<name>A0A7W7QXP9_KITKI</name>
<dbReference type="EMBL" id="JACHJV010000001">
    <property type="protein sequence ID" value="MBB4921697.1"/>
    <property type="molecule type" value="Genomic_DNA"/>
</dbReference>
<protein>
    <submittedName>
        <fullName evidence="2">Nucleotide-binding universal stress UspA family protein</fullName>
    </submittedName>
</protein>
<feature type="domain" description="UspA" evidence="1">
    <location>
        <begin position="6"/>
        <end position="142"/>
    </location>
</feature>
<accession>A0A7W7QXP9</accession>
<dbReference type="SUPFAM" id="SSF52402">
    <property type="entry name" value="Adenine nucleotide alpha hydrolases-like"/>
    <property type="match status" value="1"/>
</dbReference>
<keyword evidence="3" id="KW-1185">Reference proteome</keyword>
<gene>
    <name evidence="2" type="ORF">FHR34_000690</name>
</gene>
<proteinExistence type="predicted"/>
<dbReference type="CDD" id="cd00293">
    <property type="entry name" value="USP-like"/>
    <property type="match status" value="1"/>
</dbReference>
<sequence length="166" mass="17778">MVDQGRVIVGVSGSVSSLAAVHRAVREAQYRDAELVPVAAWLPSDELLRPLSELEHAARRRLDVIFEQAFGGYPAGLLLRPRVVRAEAGPALLAAADRPDDLLVVGAGRPGRPPAGGPFTLRHGSVARYCHAHARCEVLVVPASDLLADLEHAVHGWSWPTPTRLA</sequence>
<evidence type="ECO:0000313" key="3">
    <source>
        <dbReference type="Proteomes" id="UP000540506"/>
    </source>
</evidence>
<dbReference type="RefSeq" id="WP_184933988.1">
    <property type="nucleotide sequence ID" value="NZ_JACHJV010000001.1"/>
</dbReference>
<dbReference type="Proteomes" id="UP000540506">
    <property type="component" value="Unassembled WGS sequence"/>
</dbReference>
<evidence type="ECO:0000259" key="1">
    <source>
        <dbReference type="Pfam" id="PF00582"/>
    </source>
</evidence>